<dbReference type="PANTHER" id="PTHR23020:SF8">
    <property type="entry name" value="CHK KINASE-LIKE DOMAIN-CONTAINING PROTEIN"/>
    <property type="match status" value="1"/>
</dbReference>
<comment type="caution">
    <text evidence="2">The sequence shown here is derived from an EMBL/GenBank/DDBJ whole genome shotgun (WGS) entry which is preliminary data.</text>
</comment>
<dbReference type="AlphaFoldDB" id="A0A368G1I9"/>
<gene>
    <name evidence="2" type="ORF">ANCCAN_17667</name>
</gene>
<organism evidence="2 3">
    <name type="scientific">Ancylostoma caninum</name>
    <name type="common">Dog hookworm</name>
    <dbReference type="NCBI Taxonomy" id="29170"/>
    <lineage>
        <taxon>Eukaryota</taxon>
        <taxon>Metazoa</taxon>
        <taxon>Ecdysozoa</taxon>
        <taxon>Nematoda</taxon>
        <taxon>Chromadorea</taxon>
        <taxon>Rhabditida</taxon>
        <taxon>Rhabditina</taxon>
        <taxon>Rhabditomorpha</taxon>
        <taxon>Strongyloidea</taxon>
        <taxon>Ancylostomatidae</taxon>
        <taxon>Ancylostomatinae</taxon>
        <taxon>Ancylostoma</taxon>
    </lineage>
</organism>
<sequence>MECKNAGAFPLKMIVKIPTCLTYVENRKRRGWTQGDYSYVKDLLKQYHNTETLFYQNARDVPGVPRTFLCRTLADDDRGVICMEYMEGCRTLPVYENISVDQMKSALKLYSIIQHGCHSIPDNVRGQMNRNVFQILAGTTLSLETLTQRFQRIAVWASELTLVMNDVIRILPRILDHSAVARLHSSCPFRPLFVHGDLYSCNILWRNGKAEAIIDYQLSSCKMSHFGNPVEDLLRLFCIGFSPANRKSYTKTLLQYYCDEITAVLPELNGVITVDLLTSWYNEIFPMAALWTIVSLHASFEAATSQLPEDDARTTAVVEKIHGVAADILEKSINR</sequence>
<protein>
    <recommendedName>
        <fullName evidence="1">CHK kinase-like domain-containing protein</fullName>
    </recommendedName>
</protein>
<evidence type="ECO:0000313" key="3">
    <source>
        <dbReference type="Proteomes" id="UP000252519"/>
    </source>
</evidence>
<reference evidence="2 3" key="1">
    <citation type="submission" date="2014-10" db="EMBL/GenBank/DDBJ databases">
        <title>Draft genome of the hookworm Ancylostoma caninum.</title>
        <authorList>
            <person name="Mitreva M."/>
        </authorList>
    </citation>
    <scope>NUCLEOTIDE SEQUENCE [LARGE SCALE GENOMIC DNA]</scope>
    <source>
        <strain evidence="2 3">Baltimore</strain>
    </source>
</reference>
<feature type="domain" description="CHK kinase-like" evidence="1">
    <location>
        <begin position="80"/>
        <end position="267"/>
    </location>
</feature>
<dbReference type="SUPFAM" id="SSF56112">
    <property type="entry name" value="Protein kinase-like (PK-like)"/>
    <property type="match status" value="1"/>
</dbReference>
<dbReference type="InterPro" id="IPR052961">
    <property type="entry name" value="Oxido-Kinase-like_Enzymes"/>
</dbReference>
<accession>A0A368G1I9</accession>
<dbReference type="OrthoDB" id="411145at2759"/>
<dbReference type="SMART" id="SM00587">
    <property type="entry name" value="CHK"/>
    <property type="match status" value="1"/>
</dbReference>
<name>A0A368G1I9_ANCCA</name>
<evidence type="ECO:0000313" key="2">
    <source>
        <dbReference type="EMBL" id="RCN36467.1"/>
    </source>
</evidence>
<dbReference type="InterPro" id="IPR012877">
    <property type="entry name" value="Dhs-27"/>
</dbReference>
<keyword evidence="3" id="KW-1185">Reference proteome</keyword>
<evidence type="ECO:0000259" key="1">
    <source>
        <dbReference type="SMART" id="SM00587"/>
    </source>
</evidence>
<dbReference type="EMBL" id="JOJR01000555">
    <property type="protein sequence ID" value="RCN36467.1"/>
    <property type="molecule type" value="Genomic_DNA"/>
</dbReference>
<dbReference type="Pfam" id="PF07914">
    <property type="entry name" value="DUF1679"/>
    <property type="match status" value="1"/>
</dbReference>
<proteinExistence type="predicted"/>
<dbReference type="PANTHER" id="PTHR23020">
    <property type="entry name" value="UNCHARACTERIZED NUCLEAR HORMONE RECEPTOR-RELATED"/>
    <property type="match status" value="1"/>
</dbReference>
<dbReference type="InterPro" id="IPR011009">
    <property type="entry name" value="Kinase-like_dom_sf"/>
</dbReference>
<dbReference type="InterPro" id="IPR015897">
    <property type="entry name" value="CHK_kinase-like"/>
</dbReference>
<dbReference type="Proteomes" id="UP000252519">
    <property type="component" value="Unassembled WGS sequence"/>
</dbReference>
<dbReference type="Gene3D" id="3.90.1200.10">
    <property type="match status" value="1"/>
</dbReference>